<accession>A0A314XLJ5</accession>
<dbReference type="AlphaFoldDB" id="A0A314XLJ5"/>
<proteinExistence type="predicted"/>
<name>A0A314XLJ5_PRUYE</name>
<sequence length="105" mass="11654">MFGASGGVVETEFTGGVGGERKEEEIKIEFVGAVGNETSCVRRTEVVVVFNFTQTAKAKQAKHKGHQHTGIEGRHFDNQIEAPVMLSHVESKVIEKSLMKWRRRG</sequence>
<evidence type="ECO:0000313" key="1">
    <source>
        <dbReference type="EMBL" id="PQP92263.1"/>
    </source>
</evidence>
<keyword evidence="2" id="KW-1185">Reference proteome</keyword>
<dbReference type="EMBL" id="PJQY01002596">
    <property type="protein sequence ID" value="PQP92263.1"/>
    <property type="molecule type" value="Genomic_DNA"/>
</dbReference>
<gene>
    <name evidence="1" type="ORF">Pyn_14298</name>
</gene>
<dbReference type="Proteomes" id="UP000250321">
    <property type="component" value="Unassembled WGS sequence"/>
</dbReference>
<protein>
    <submittedName>
        <fullName evidence="1">Uncharacterized protein</fullName>
    </submittedName>
</protein>
<evidence type="ECO:0000313" key="2">
    <source>
        <dbReference type="Proteomes" id="UP000250321"/>
    </source>
</evidence>
<reference evidence="1 2" key="1">
    <citation type="submission" date="2018-02" db="EMBL/GenBank/DDBJ databases">
        <title>Draft genome of wild Prunus yedoensis var. nudiflora.</title>
        <authorList>
            <person name="Baek S."/>
            <person name="Kim J.-H."/>
            <person name="Choi K."/>
            <person name="Kim G.-B."/>
            <person name="Cho A."/>
            <person name="Jang H."/>
            <person name="Shin C.-H."/>
            <person name="Yu H.-J."/>
            <person name="Mun J.-H."/>
        </authorList>
    </citation>
    <scope>NUCLEOTIDE SEQUENCE [LARGE SCALE GENOMIC DNA]</scope>
    <source>
        <strain evidence="2">cv. Jeju island</strain>
        <tissue evidence="1">Leaf</tissue>
    </source>
</reference>
<comment type="caution">
    <text evidence="1">The sequence shown here is derived from an EMBL/GenBank/DDBJ whole genome shotgun (WGS) entry which is preliminary data.</text>
</comment>
<organism evidence="1 2">
    <name type="scientific">Prunus yedoensis var. nudiflora</name>
    <dbReference type="NCBI Taxonomy" id="2094558"/>
    <lineage>
        <taxon>Eukaryota</taxon>
        <taxon>Viridiplantae</taxon>
        <taxon>Streptophyta</taxon>
        <taxon>Embryophyta</taxon>
        <taxon>Tracheophyta</taxon>
        <taxon>Spermatophyta</taxon>
        <taxon>Magnoliopsida</taxon>
        <taxon>eudicotyledons</taxon>
        <taxon>Gunneridae</taxon>
        <taxon>Pentapetalae</taxon>
        <taxon>rosids</taxon>
        <taxon>fabids</taxon>
        <taxon>Rosales</taxon>
        <taxon>Rosaceae</taxon>
        <taxon>Amygdaloideae</taxon>
        <taxon>Amygdaleae</taxon>
        <taxon>Prunus</taxon>
    </lineage>
</organism>